<protein>
    <submittedName>
        <fullName evidence="2">Uncharacterized protein</fullName>
    </submittedName>
</protein>
<evidence type="ECO:0000256" key="1">
    <source>
        <dbReference type="SAM" id="MobiDB-lite"/>
    </source>
</evidence>
<dbReference type="Proteomes" id="UP000292957">
    <property type="component" value="Unassembled WGS sequence"/>
</dbReference>
<proteinExistence type="predicted"/>
<gene>
    <name evidence="2" type="ORF">BD311DRAFT_755664</name>
</gene>
<name>A0A4V2K0R9_9APHY</name>
<dbReference type="EMBL" id="ML143409">
    <property type="protein sequence ID" value="TBU30033.1"/>
    <property type="molecule type" value="Genomic_DNA"/>
</dbReference>
<evidence type="ECO:0000313" key="2">
    <source>
        <dbReference type="EMBL" id="TBU30033.1"/>
    </source>
</evidence>
<feature type="region of interest" description="Disordered" evidence="1">
    <location>
        <begin position="222"/>
        <end position="248"/>
    </location>
</feature>
<organism evidence="2">
    <name type="scientific">Dichomitus squalens</name>
    <dbReference type="NCBI Taxonomy" id="114155"/>
    <lineage>
        <taxon>Eukaryota</taxon>
        <taxon>Fungi</taxon>
        <taxon>Dikarya</taxon>
        <taxon>Basidiomycota</taxon>
        <taxon>Agaricomycotina</taxon>
        <taxon>Agaricomycetes</taxon>
        <taxon>Polyporales</taxon>
        <taxon>Polyporaceae</taxon>
        <taxon>Dichomitus</taxon>
    </lineage>
</organism>
<reference evidence="2" key="1">
    <citation type="submission" date="2019-01" db="EMBL/GenBank/DDBJ databases">
        <title>Draft genome sequences of three monokaryotic isolates of the white-rot basidiomycete fungus Dichomitus squalens.</title>
        <authorList>
            <consortium name="DOE Joint Genome Institute"/>
            <person name="Lopez S.C."/>
            <person name="Andreopoulos B."/>
            <person name="Pangilinan J."/>
            <person name="Lipzen A."/>
            <person name="Riley R."/>
            <person name="Ahrendt S."/>
            <person name="Ng V."/>
            <person name="Barry K."/>
            <person name="Daum C."/>
            <person name="Grigoriev I.V."/>
            <person name="Hilden K.S."/>
            <person name="Makela M.R."/>
            <person name="de Vries R.P."/>
        </authorList>
    </citation>
    <scope>NUCLEOTIDE SEQUENCE [LARGE SCALE GENOMIC DNA]</scope>
    <source>
        <strain evidence="2">OM18370.1</strain>
    </source>
</reference>
<accession>A0A4V2K0R9</accession>
<dbReference type="AlphaFoldDB" id="A0A4V2K0R9"/>
<dbReference type="OrthoDB" id="2758784at2759"/>
<sequence>MHSHSSSVFQSCSGSLMGSRTTPYSAYNLRATDEVGSTVLQPSPSHMKTPTPLRSWPFSLCTMASPGIPTAQVSPTPSSVTQHSGTRYVHRGPAPLFVSLDAHVCACWLTVYVCRVDSMSEAAVDLGLFFGDASLALEMLNDPSIRDRIPEFTAEILPALCSVGQGFHPFGTAYAVSFGQHPDDSTQAAAVPAHFPSASAPSPFSPSPTPLRASSASSCSLTTTAFPSPSSSPDPVAHELANHGGYPSRREAAPRLKQIFRQWPYPVYGRNHAKPGKKRCRFCKRTTSRIQELKRHEIGHFTVYLKRKYGDALWACVGVPADSPDAHTVPGGAREFSYRGWAMRGGCGKQFSRKDTFLSHLKKCNRAVGDANAPIFLGNCIPEMRSVH</sequence>
<feature type="compositionally biased region" description="Low complexity" evidence="1">
    <location>
        <begin position="222"/>
        <end position="235"/>
    </location>
</feature>